<dbReference type="GO" id="GO:0005886">
    <property type="term" value="C:plasma membrane"/>
    <property type="evidence" value="ECO:0007669"/>
    <property type="project" value="InterPro"/>
</dbReference>
<dbReference type="FunFam" id="2.60.40.60:FF:000020">
    <property type="entry name" value="Dachsous cadherin-related 1b"/>
    <property type="match status" value="1"/>
</dbReference>
<evidence type="ECO:0000256" key="9">
    <source>
        <dbReference type="SAM" id="MobiDB-lite"/>
    </source>
</evidence>
<keyword evidence="2 10" id="KW-0812">Transmembrane</keyword>
<evidence type="ECO:0000256" key="10">
    <source>
        <dbReference type="SAM" id="Phobius"/>
    </source>
</evidence>
<dbReference type="SUPFAM" id="SSF49313">
    <property type="entry name" value="Cadherin-like"/>
    <property type="match status" value="6"/>
</dbReference>
<evidence type="ECO:0000256" key="2">
    <source>
        <dbReference type="ARBA" id="ARBA00022692"/>
    </source>
</evidence>
<dbReference type="CDD" id="cd11304">
    <property type="entry name" value="Cadherin_repeat"/>
    <property type="match status" value="7"/>
</dbReference>
<dbReference type="PRINTS" id="PR00205">
    <property type="entry name" value="CADHERIN"/>
</dbReference>
<evidence type="ECO:0000256" key="3">
    <source>
        <dbReference type="ARBA" id="ARBA00022737"/>
    </source>
</evidence>
<dbReference type="PANTHER" id="PTHR24028:SF146">
    <property type="entry name" value="CADHERIN 96CB, ISOFORM D-RELATED"/>
    <property type="match status" value="1"/>
</dbReference>
<feature type="compositionally biased region" description="Polar residues" evidence="9">
    <location>
        <begin position="7"/>
        <end position="23"/>
    </location>
</feature>
<keyword evidence="4 8" id="KW-0106">Calcium</keyword>
<evidence type="ECO:0000256" key="1">
    <source>
        <dbReference type="ARBA" id="ARBA00004167"/>
    </source>
</evidence>
<dbReference type="Gene3D" id="2.60.40.60">
    <property type="entry name" value="Cadherins"/>
    <property type="match status" value="7"/>
</dbReference>
<feature type="domain" description="Cadherin" evidence="11">
    <location>
        <begin position="666"/>
        <end position="767"/>
    </location>
</feature>
<sequence length="1254" mass="138842">MTEETDISVSGPNSTISVPSASPPQSDLTAFLGRLSYLHAASLLATKFKSGFIDSSAIVNNVKEGSISHDSEPELSIQVYFYPATSQTGNEITKGDQHCTTLHHTMLRWQSSDDSLAILTSVLLLMCTEPGIHGRGVFSQRIYERSVEFTIDENSPVGIQVGTLAIRRPKEKYPTIVESGMTYKLGSPSKLFAINEFNGQLTTKADIDLETLCNRSTKDDSIQAQIIHNRDQPLSSIRPAVVNDQSTDRLLCTADGDVIVSLDVNSVMPDSSLRAVHRVSVHIRDLNDNVPKFSQSRWHRRLKEALYRKGQRIELPKAKDDDLLPENGRILYKLEAMNKVTLRSLADVPFRLEVSHSGQPGLVLTEDLDAEAKNHYEFLLVACSATPLWNSAQQTAVKDDHTNRSSIQPCAKEKESVLEIDIDVADMNDNEPYFTAQYYNVSIPEDAKVGTMVFQLLAEDADVEDHLVYSMGSSEESSVMASTFAVETDGRIILRCHLDYERRHVYNLPVEVSDGEFESQAVLHIHVIDINDEAPEFEVNPKQLIADETSEAGKLIGRIRIHDRDSDAVNGEVRCHEPDNLAGKQALLFQPDPRANPLITVYDLKTNIVLDKETVARTSGGKHSVYLICSDGNPSFSHKNITVQHTATMTVTLTVRDVNDHPPAFDQSVYRASVYENNEVGEKIVQVRAHDADKGENADITYSILKDENFEIDSITGWITACIQFDREFRDFYQVTILARDHGRPQLSSTALLNLTVLDVNDNQPILLPYEVELGSTDMEQLPQGRMKRANLFIVRENTVPGTVLGQVLAADADIGKNAELIFKTHENSESGQVIPFKLFVNGTLCTAGDIDREKKSEYFLTVLVTDQSAVAALSTTGTIRVIVQDENDNAPSLVLPTGLISLDFKEKIDENHPSTKGLLYDQPLLNAREEETGIKGRGSSIAKDHLSVQQRRKIFNSEASVKLSVHQFPQYMVAKLHAEDPDKGGNGKVFYELREIFNLDDKNTFVGVKRSLLQVDPVKGDVFLQRVMTNDDTGIHVFQAIATDNGIPHAKRDMKILTVSVEDIPVSEEVKWSFNVTSGANSLFGSDGVKNVLSIITIVSLSSILISMLITSLLCVVCSSFRRRGICGLRRTSDGRKYTGATANSCQGNDFLNTEQKLEKSDDLSDHNPEKKSYQESTCFTHSFQDCHSPILLPEIMPQGNSWGHNSGPYSAYVSSAGLCSPGLSTTASMKKKQLNYPDAAPSSLSQRDDAKK</sequence>
<dbReference type="InterPro" id="IPR002126">
    <property type="entry name" value="Cadherin-like_dom"/>
</dbReference>
<proteinExistence type="predicted"/>
<evidence type="ECO:0000259" key="11">
    <source>
        <dbReference type="PROSITE" id="PS50268"/>
    </source>
</evidence>
<evidence type="ECO:0000313" key="13">
    <source>
        <dbReference type="Proteomes" id="UP001497525"/>
    </source>
</evidence>
<dbReference type="Pfam" id="PF00028">
    <property type="entry name" value="Cadherin"/>
    <property type="match status" value="3"/>
</dbReference>
<feature type="region of interest" description="Disordered" evidence="9">
    <location>
        <begin position="1235"/>
        <end position="1254"/>
    </location>
</feature>
<feature type="domain" description="Cadherin" evidence="11">
    <location>
        <begin position="435"/>
        <end position="537"/>
    </location>
</feature>
<evidence type="ECO:0000256" key="7">
    <source>
        <dbReference type="ARBA" id="ARBA00023180"/>
    </source>
</evidence>
<comment type="subcellular location">
    <subcellularLocation>
        <location evidence="1">Membrane</location>
        <topology evidence="1">Single-pass membrane protein</topology>
    </subcellularLocation>
</comment>
<dbReference type="Proteomes" id="UP001497525">
    <property type="component" value="Unassembled WGS sequence"/>
</dbReference>
<evidence type="ECO:0000256" key="4">
    <source>
        <dbReference type="ARBA" id="ARBA00022837"/>
    </source>
</evidence>
<feature type="domain" description="Cadherin" evidence="11">
    <location>
        <begin position="143"/>
        <end position="293"/>
    </location>
</feature>
<dbReference type="InterPro" id="IPR015919">
    <property type="entry name" value="Cadherin-like_sf"/>
</dbReference>
<organism evidence="12 13">
    <name type="scientific">Calicophoron daubneyi</name>
    <name type="common">Rumen fluke</name>
    <name type="synonym">Paramphistomum daubneyi</name>
    <dbReference type="NCBI Taxonomy" id="300641"/>
    <lineage>
        <taxon>Eukaryota</taxon>
        <taxon>Metazoa</taxon>
        <taxon>Spiralia</taxon>
        <taxon>Lophotrochozoa</taxon>
        <taxon>Platyhelminthes</taxon>
        <taxon>Trematoda</taxon>
        <taxon>Digenea</taxon>
        <taxon>Plagiorchiida</taxon>
        <taxon>Pronocephalata</taxon>
        <taxon>Paramphistomoidea</taxon>
        <taxon>Paramphistomidae</taxon>
        <taxon>Calicophoron</taxon>
    </lineage>
</organism>
<evidence type="ECO:0000256" key="8">
    <source>
        <dbReference type="PROSITE-ProRule" id="PRU00043"/>
    </source>
</evidence>
<keyword evidence="7" id="KW-0325">Glycoprotein</keyword>
<feature type="domain" description="Cadherin" evidence="11">
    <location>
        <begin position="538"/>
        <end position="665"/>
    </location>
</feature>
<dbReference type="InterPro" id="IPR050174">
    <property type="entry name" value="Protocadherin/Cadherin-CA"/>
</dbReference>
<evidence type="ECO:0000256" key="6">
    <source>
        <dbReference type="ARBA" id="ARBA00023136"/>
    </source>
</evidence>
<accession>A0AAV2TVL6</accession>
<dbReference type="PANTHER" id="PTHR24028">
    <property type="entry name" value="CADHERIN-87A"/>
    <property type="match status" value="1"/>
</dbReference>
<dbReference type="SMART" id="SM00112">
    <property type="entry name" value="CA"/>
    <property type="match status" value="6"/>
</dbReference>
<keyword evidence="3" id="KW-0677">Repeat</keyword>
<keyword evidence="5 10" id="KW-1133">Transmembrane helix</keyword>
<gene>
    <name evidence="12" type="ORF">CDAUBV1_LOCUS15381</name>
</gene>
<dbReference type="GO" id="GO:0007156">
    <property type="term" value="P:homophilic cell adhesion via plasma membrane adhesion molecules"/>
    <property type="evidence" value="ECO:0007669"/>
    <property type="project" value="InterPro"/>
</dbReference>
<feature type="domain" description="Cadherin" evidence="11">
    <location>
        <begin position="974"/>
        <end position="1075"/>
    </location>
</feature>
<feature type="domain" description="Cadherin" evidence="11">
    <location>
        <begin position="795"/>
        <end position="894"/>
    </location>
</feature>
<evidence type="ECO:0000256" key="5">
    <source>
        <dbReference type="ARBA" id="ARBA00022989"/>
    </source>
</evidence>
<feature type="transmembrane region" description="Helical" evidence="10">
    <location>
        <begin position="1093"/>
        <end position="1122"/>
    </location>
</feature>
<feature type="domain" description="Cadherin" evidence="11">
    <location>
        <begin position="318"/>
        <end position="434"/>
    </location>
</feature>
<dbReference type="PROSITE" id="PS00232">
    <property type="entry name" value="CADHERIN_1"/>
    <property type="match status" value="4"/>
</dbReference>
<dbReference type="InterPro" id="IPR020894">
    <property type="entry name" value="Cadherin_CS"/>
</dbReference>
<dbReference type="PROSITE" id="PS50268">
    <property type="entry name" value="CADHERIN_2"/>
    <property type="match status" value="7"/>
</dbReference>
<name>A0AAV2TVL6_CALDB</name>
<dbReference type="GO" id="GO:0005509">
    <property type="term" value="F:calcium ion binding"/>
    <property type="evidence" value="ECO:0007669"/>
    <property type="project" value="UniProtKB-UniRule"/>
</dbReference>
<protein>
    <recommendedName>
        <fullName evidence="11">Cadherin domain-containing protein</fullName>
    </recommendedName>
</protein>
<comment type="caution">
    <text evidence="12">The sequence shown here is derived from an EMBL/GenBank/DDBJ whole genome shotgun (WGS) entry which is preliminary data.</text>
</comment>
<keyword evidence="6 10" id="KW-0472">Membrane</keyword>
<feature type="region of interest" description="Disordered" evidence="9">
    <location>
        <begin position="1"/>
        <end position="23"/>
    </location>
</feature>
<reference evidence="12" key="1">
    <citation type="submission" date="2024-06" db="EMBL/GenBank/DDBJ databases">
        <authorList>
            <person name="Liu X."/>
            <person name="Lenzi L."/>
            <person name="Haldenby T S."/>
            <person name="Uol C."/>
        </authorList>
    </citation>
    <scope>NUCLEOTIDE SEQUENCE</scope>
</reference>
<dbReference type="EMBL" id="CAXLJL010000711">
    <property type="protein sequence ID" value="CAL5140206.1"/>
    <property type="molecule type" value="Genomic_DNA"/>
</dbReference>
<evidence type="ECO:0000313" key="12">
    <source>
        <dbReference type="EMBL" id="CAL5140206.1"/>
    </source>
</evidence>
<dbReference type="AlphaFoldDB" id="A0AAV2TVL6"/>